<accession>G3H7B7</accession>
<name>G3H7B7_CRIGR</name>
<gene>
    <name evidence="1" type="ORF">I79_006247</name>
</gene>
<dbReference type="EMBL" id="JH000191">
    <property type="protein sequence ID" value="EGW09435.1"/>
    <property type="molecule type" value="Genomic_DNA"/>
</dbReference>
<reference evidence="2" key="1">
    <citation type="journal article" date="2011" name="Nat. Biotechnol.">
        <title>The genomic sequence of the Chinese hamster ovary (CHO)-K1 cell line.</title>
        <authorList>
            <person name="Xu X."/>
            <person name="Nagarajan H."/>
            <person name="Lewis N.E."/>
            <person name="Pan S."/>
            <person name="Cai Z."/>
            <person name="Liu X."/>
            <person name="Chen W."/>
            <person name="Xie M."/>
            <person name="Wang W."/>
            <person name="Hammond S."/>
            <person name="Andersen M.R."/>
            <person name="Neff N."/>
            <person name="Passarelli B."/>
            <person name="Koh W."/>
            <person name="Fan H.C."/>
            <person name="Wang J."/>
            <person name="Gui Y."/>
            <person name="Lee K.H."/>
            <person name="Betenbaugh M.J."/>
            <person name="Quake S.R."/>
            <person name="Famili I."/>
            <person name="Palsson B.O."/>
            <person name="Wang J."/>
        </authorList>
    </citation>
    <scope>NUCLEOTIDE SEQUENCE [LARGE SCALE GENOMIC DNA]</scope>
    <source>
        <strain evidence="2">CHO K1 cell line</strain>
    </source>
</reference>
<evidence type="ECO:0000313" key="1">
    <source>
        <dbReference type="EMBL" id="EGW09435.1"/>
    </source>
</evidence>
<protein>
    <submittedName>
        <fullName evidence="1">Uncharacterized protein</fullName>
    </submittedName>
</protein>
<organism evidence="1 2">
    <name type="scientific">Cricetulus griseus</name>
    <name type="common">Chinese hamster</name>
    <name type="synonym">Cricetulus barabensis griseus</name>
    <dbReference type="NCBI Taxonomy" id="10029"/>
    <lineage>
        <taxon>Eukaryota</taxon>
        <taxon>Metazoa</taxon>
        <taxon>Chordata</taxon>
        <taxon>Craniata</taxon>
        <taxon>Vertebrata</taxon>
        <taxon>Euteleostomi</taxon>
        <taxon>Mammalia</taxon>
        <taxon>Eutheria</taxon>
        <taxon>Euarchontoglires</taxon>
        <taxon>Glires</taxon>
        <taxon>Rodentia</taxon>
        <taxon>Myomorpha</taxon>
        <taxon>Muroidea</taxon>
        <taxon>Cricetidae</taxon>
        <taxon>Cricetinae</taxon>
        <taxon>Cricetulus</taxon>
    </lineage>
</organism>
<dbReference type="InParanoid" id="G3H7B7"/>
<evidence type="ECO:0000313" key="2">
    <source>
        <dbReference type="Proteomes" id="UP000001075"/>
    </source>
</evidence>
<dbReference type="AlphaFoldDB" id="G3H7B7"/>
<dbReference type="Proteomes" id="UP000001075">
    <property type="component" value="Unassembled WGS sequence"/>
</dbReference>
<sequence length="59" mass="6738">MKGSSRQTWLCQALPFLSPSLLIAKPQIMFLKLATKVYSLIWPLPPPEADYTKVQLSKY</sequence>
<proteinExistence type="predicted"/>